<dbReference type="GO" id="GO:0015297">
    <property type="term" value="F:antiporter activity"/>
    <property type="evidence" value="ECO:0007669"/>
    <property type="project" value="InterPro"/>
</dbReference>
<feature type="transmembrane region" description="Helical" evidence="8">
    <location>
        <begin position="154"/>
        <end position="178"/>
    </location>
</feature>
<keyword evidence="3" id="KW-0813">Transport</keyword>
<dbReference type="GO" id="GO:1902600">
    <property type="term" value="P:proton transmembrane transport"/>
    <property type="evidence" value="ECO:0007669"/>
    <property type="project" value="InterPro"/>
</dbReference>
<evidence type="ECO:0000256" key="7">
    <source>
        <dbReference type="SAM" id="MobiDB-lite"/>
    </source>
</evidence>
<feature type="transmembrane region" description="Helical" evidence="8">
    <location>
        <begin position="6"/>
        <end position="26"/>
    </location>
</feature>
<dbReference type="InterPro" id="IPR036291">
    <property type="entry name" value="NAD(P)-bd_dom_sf"/>
</dbReference>
<organism evidence="10 11">
    <name type="scientific">Candidatus Liberibacter ctenarytainae</name>
    <dbReference type="NCBI Taxonomy" id="2020335"/>
    <lineage>
        <taxon>Bacteria</taxon>
        <taxon>Pseudomonadati</taxon>
        <taxon>Pseudomonadota</taxon>
        <taxon>Alphaproteobacteria</taxon>
        <taxon>Hyphomicrobiales</taxon>
        <taxon>Rhizobiaceae</taxon>
        <taxon>Liberibacter</taxon>
    </lineage>
</organism>
<gene>
    <name evidence="10" type="ORF">EU981_04430</name>
</gene>
<dbReference type="Pfam" id="PF00999">
    <property type="entry name" value="Na_H_Exchanger"/>
    <property type="match status" value="1"/>
</dbReference>
<dbReference type="SUPFAM" id="SSF51735">
    <property type="entry name" value="NAD(P)-binding Rossmann-fold domains"/>
    <property type="match status" value="1"/>
</dbReference>
<feature type="transmembrane region" description="Helical" evidence="8">
    <location>
        <begin position="33"/>
        <end position="51"/>
    </location>
</feature>
<evidence type="ECO:0000256" key="5">
    <source>
        <dbReference type="ARBA" id="ARBA00022989"/>
    </source>
</evidence>
<evidence type="ECO:0000259" key="9">
    <source>
        <dbReference type="PROSITE" id="PS51201"/>
    </source>
</evidence>
<keyword evidence="5 8" id="KW-1133">Transmembrane helix</keyword>
<evidence type="ECO:0000256" key="3">
    <source>
        <dbReference type="ARBA" id="ARBA00022448"/>
    </source>
</evidence>
<sequence>MSHETPFMSTIIWGFVFAFILGSIANRCRLPTLVGYLVAGILVGPRTPGFVASESLVPALAEIGIILLMFGVGLHFSVKDLVSVRGIAVPGAIIQILLGSLFGAIVGQVVGWSLGGSIVFGLALSVASTVVLLKALQENRILETDRGKIAVGWLIVEDLITVLALVFIPAAASIYSGGSISSDDPVVFFIRSVLGFDLGILGLIVLTLMKVMAFVGVMLIFGRRVIPWILHMIFYTGSRELFRLGVLAIALGFAYVSAKLFGVTLSLGAFFAGMILAESELSQNAAEESLPLRDAFSVLFFISVGMLFNPDILFSHPILLLMAVIIVIFGKSLIAFIIVVSFGKSVSTALTIAASLAQIGEFSFILAGLGVDLGILPEQARDLILASAIISIMLNPLVFILFEYIQPMIIYRFARFLGKSESNSVESSTTTRLEHTSEQEVDPESIQDQQQETDLSDHAILIGYGRIGKIIAQNLTAAGIPLLVIEESEKRVDELHAIGIDAIYGNANLAKILAMANIEGARSLVISVPTAFEAAHIAEAARNVNPSILIIGLAASEAEVEYLTRYGADTVVVSAREIAVGMLDRLNQVHHEKVTYVPLSEDVLDSKNQSTTEPLNT</sequence>
<dbReference type="InterPro" id="IPR038770">
    <property type="entry name" value="Na+/solute_symporter_sf"/>
</dbReference>
<name>A0A937ACN2_9HYPH</name>
<dbReference type="EMBL" id="SEOL01000009">
    <property type="protein sequence ID" value="MBL0849300.1"/>
    <property type="molecule type" value="Genomic_DNA"/>
</dbReference>
<dbReference type="InterPro" id="IPR003148">
    <property type="entry name" value="RCK_N"/>
</dbReference>
<dbReference type="PANTHER" id="PTHR42751:SF1">
    <property type="entry name" value="CATION_PROTON ANTIPORTER YBAL-RELATED"/>
    <property type="match status" value="1"/>
</dbReference>
<dbReference type="PANTHER" id="PTHR42751">
    <property type="entry name" value="SODIUM/HYDROGEN EXCHANGER FAMILY/TRKA DOMAIN PROTEIN"/>
    <property type="match status" value="1"/>
</dbReference>
<accession>A0A937ACN2</accession>
<keyword evidence="4 8" id="KW-0812">Transmembrane</keyword>
<comment type="subcellular location">
    <subcellularLocation>
        <location evidence="1">Membrane</location>
        <topology evidence="1">Multi-pass membrane protein</topology>
    </subcellularLocation>
</comment>
<reference evidence="10" key="1">
    <citation type="submission" date="2019-02" db="EMBL/GenBank/DDBJ databases">
        <title>A novel Candidatus Liberibacter species associated with the New Zealand native fuchsia psyllid, Ctenarytaina fuchsiae.</title>
        <authorList>
            <person name="Thompson S.M."/>
            <person name="Jorgensen N."/>
            <person name="David C."/>
            <person name="Bulman S.R."/>
            <person name="Smith G.R."/>
        </authorList>
    </citation>
    <scope>NUCLEOTIDE SEQUENCE</scope>
    <source>
        <strain evidence="10">Oxford</strain>
    </source>
</reference>
<evidence type="ECO:0000256" key="4">
    <source>
        <dbReference type="ARBA" id="ARBA00022692"/>
    </source>
</evidence>
<dbReference type="Pfam" id="PF02254">
    <property type="entry name" value="TrkA_N"/>
    <property type="match status" value="1"/>
</dbReference>
<evidence type="ECO:0000256" key="1">
    <source>
        <dbReference type="ARBA" id="ARBA00004141"/>
    </source>
</evidence>
<feature type="region of interest" description="Disordered" evidence="7">
    <location>
        <begin position="427"/>
        <end position="452"/>
    </location>
</feature>
<feature type="transmembrane region" description="Helical" evidence="8">
    <location>
        <begin position="349"/>
        <end position="371"/>
    </location>
</feature>
<dbReference type="NCBIfam" id="NF007950">
    <property type="entry name" value="PRK10669.1"/>
    <property type="match status" value="1"/>
</dbReference>
<comment type="similarity">
    <text evidence="2">Belongs to the monovalent cation:proton antiporter 2 (CPA2) transporter (TC 2.A.37) family.</text>
</comment>
<dbReference type="PROSITE" id="PS51201">
    <property type="entry name" value="RCK_N"/>
    <property type="match status" value="1"/>
</dbReference>
<dbReference type="Gene3D" id="1.20.1530.20">
    <property type="match status" value="1"/>
</dbReference>
<dbReference type="Proteomes" id="UP000736856">
    <property type="component" value="Unassembled WGS sequence"/>
</dbReference>
<feature type="transmembrane region" description="Helical" evidence="8">
    <location>
        <begin position="88"/>
        <end position="106"/>
    </location>
</feature>
<feature type="transmembrane region" description="Helical" evidence="8">
    <location>
        <begin position="112"/>
        <end position="133"/>
    </location>
</feature>
<dbReference type="InterPro" id="IPR006153">
    <property type="entry name" value="Cation/H_exchanger_TM"/>
</dbReference>
<keyword evidence="6 8" id="KW-0472">Membrane</keyword>
<evidence type="ECO:0000313" key="11">
    <source>
        <dbReference type="Proteomes" id="UP000736856"/>
    </source>
</evidence>
<evidence type="ECO:0000256" key="8">
    <source>
        <dbReference type="SAM" id="Phobius"/>
    </source>
</evidence>
<comment type="caution">
    <text evidence="10">The sequence shown here is derived from an EMBL/GenBank/DDBJ whole genome shotgun (WGS) entry which is preliminary data.</text>
</comment>
<feature type="transmembrane region" description="Helical" evidence="8">
    <location>
        <begin position="57"/>
        <end position="76"/>
    </location>
</feature>
<feature type="transmembrane region" description="Helical" evidence="8">
    <location>
        <begin position="198"/>
        <end position="221"/>
    </location>
</feature>
<dbReference type="Gene3D" id="3.40.50.720">
    <property type="entry name" value="NAD(P)-binding Rossmann-like Domain"/>
    <property type="match status" value="1"/>
</dbReference>
<dbReference type="GO" id="GO:0006813">
    <property type="term" value="P:potassium ion transport"/>
    <property type="evidence" value="ECO:0007669"/>
    <property type="project" value="InterPro"/>
</dbReference>
<protein>
    <submittedName>
        <fullName evidence="10">Kef family K(+) transporter</fullName>
    </submittedName>
</protein>
<feature type="transmembrane region" description="Helical" evidence="8">
    <location>
        <begin position="242"/>
        <end position="275"/>
    </location>
</feature>
<feature type="transmembrane region" description="Helical" evidence="8">
    <location>
        <begin position="383"/>
        <end position="405"/>
    </location>
</feature>
<evidence type="ECO:0000256" key="2">
    <source>
        <dbReference type="ARBA" id="ARBA00005551"/>
    </source>
</evidence>
<dbReference type="GO" id="GO:0016020">
    <property type="term" value="C:membrane"/>
    <property type="evidence" value="ECO:0007669"/>
    <property type="project" value="UniProtKB-SubCell"/>
</dbReference>
<dbReference type="AlphaFoldDB" id="A0A937ACN2"/>
<proteinExistence type="inferred from homology"/>
<evidence type="ECO:0000313" key="10">
    <source>
        <dbReference type="EMBL" id="MBL0849300.1"/>
    </source>
</evidence>
<feature type="domain" description="RCK N-terminal" evidence="9">
    <location>
        <begin position="456"/>
        <end position="573"/>
    </location>
</feature>
<evidence type="ECO:0000256" key="6">
    <source>
        <dbReference type="ARBA" id="ARBA00023136"/>
    </source>
</evidence>
<feature type="transmembrane region" description="Helical" evidence="8">
    <location>
        <begin position="319"/>
        <end position="343"/>
    </location>
</feature>